<dbReference type="GO" id="GO:0015628">
    <property type="term" value="P:protein secretion by the type II secretion system"/>
    <property type="evidence" value="ECO:0007669"/>
    <property type="project" value="TreeGrafter"/>
</dbReference>
<evidence type="ECO:0000256" key="7">
    <source>
        <dbReference type="ARBA" id="ARBA00022989"/>
    </source>
</evidence>
<protein>
    <recommendedName>
        <fullName evidence="11">Type II secretion system protein GspF domain-containing protein</fullName>
    </recommendedName>
</protein>
<feature type="transmembrane region" description="Helical" evidence="10">
    <location>
        <begin position="116"/>
        <end position="142"/>
    </location>
</feature>
<comment type="caution">
    <text evidence="12">The sequence shown here is derived from an EMBL/GenBank/DDBJ whole genome shotgun (WGS) entry which is preliminary data.</text>
</comment>
<dbReference type="InterPro" id="IPR001992">
    <property type="entry name" value="T2SS_GspF/T4SS_PilC_CS"/>
</dbReference>
<accession>A0A1G1ZNT1</accession>
<evidence type="ECO:0000256" key="1">
    <source>
        <dbReference type="ARBA" id="ARBA00004429"/>
    </source>
</evidence>
<keyword evidence="4" id="KW-1003">Cell membrane</keyword>
<comment type="similarity">
    <text evidence="2 9">Belongs to the GSP F family.</text>
</comment>
<evidence type="ECO:0000259" key="11">
    <source>
        <dbReference type="Pfam" id="PF00482"/>
    </source>
</evidence>
<feature type="transmembrane region" description="Helical" evidence="10">
    <location>
        <begin position="327"/>
        <end position="348"/>
    </location>
</feature>
<organism evidence="12 13">
    <name type="scientific">Candidatus Harrisonbacteria bacterium RIFCSPLOWO2_01_FULL_44_18</name>
    <dbReference type="NCBI Taxonomy" id="1798407"/>
    <lineage>
        <taxon>Bacteria</taxon>
        <taxon>Candidatus Harrisoniibacteriota</taxon>
    </lineage>
</organism>
<evidence type="ECO:0000256" key="2">
    <source>
        <dbReference type="ARBA" id="ARBA00005745"/>
    </source>
</evidence>
<evidence type="ECO:0000313" key="13">
    <source>
        <dbReference type="Proteomes" id="UP000177942"/>
    </source>
</evidence>
<sequence length="356" mass="39268">MTSFSKNLFLRVPLQEKMIFARHLSIMIKAGMPLLDAITMLQKQTGSRSLAKILKDVAADINNGQFLSKSLEKYQDVFGNLFVNIIRVGETGGILPENLNFLSEELSKKAELRRKVIGAMVYPIVILAATFGVVGMLIVFVFPKILPVFASLNVKLPATTKLLIAISNLLTQRGVLVLAVAAAAILAFWLLLKIKTVKFYYHWFLLRTPILGKMARNVNMANFTRTLGLLLKSGIKIVESLDITSETLSNLVYVKELKTAAVNIQKGELISKYLSSRPNLFPPMLANMIAVGENTGNLSETLLYLSEFYENEVGDAAKNLSNVLEPIMMVTLGLIVGFVAISIISPIYQATQTIGR</sequence>
<keyword evidence="7 10" id="KW-1133">Transmembrane helix</keyword>
<name>A0A1G1ZNT1_9BACT</name>
<dbReference type="AlphaFoldDB" id="A0A1G1ZNT1"/>
<dbReference type="PANTHER" id="PTHR30012">
    <property type="entry name" value="GENERAL SECRETION PATHWAY PROTEIN"/>
    <property type="match status" value="1"/>
</dbReference>
<dbReference type="GO" id="GO:0005886">
    <property type="term" value="C:plasma membrane"/>
    <property type="evidence" value="ECO:0007669"/>
    <property type="project" value="UniProtKB-SubCell"/>
</dbReference>
<dbReference type="PRINTS" id="PR00812">
    <property type="entry name" value="BCTERIALGSPF"/>
</dbReference>
<evidence type="ECO:0000313" key="12">
    <source>
        <dbReference type="EMBL" id="OGY65517.1"/>
    </source>
</evidence>
<dbReference type="InterPro" id="IPR042094">
    <property type="entry name" value="T2SS_GspF_sf"/>
</dbReference>
<dbReference type="PROSITE" id="PS00874">
    <property type="entry name" value="T2SP_F"/>
    <property type="match status" value="1"/>
</dbReference>
<dbReference type="InterPro" id="IPR018076">
    <property type="entry name" value="T2SS_GspF_dom"/>
</dbReference>
<evidence type="ECO:0000256" key="3">
    <source>
        <dbReference type="ARBA" id="ARBA00022448"/>
    </source>
</evidence>
<dbReference type="PANTHER" id="PTHR30012:SF0">
    <property type="entry name" value="TYPE II SECRETION SYSTEM PROTEIN F-RELATED"/>
    <property type="match status" value="1"/>
</dbReference>
<reference evidence="12 13" key="1">
    <citation type="journal article" date="2016" name="Nat. Commun.">
        <title>Thousands of microbial genomes shed light on interconnected biogeochemical processes in an aquifer system.</title>
        <authorList>
            <person name="Anantharaman K."/>
            <person name="Brown C.T."/>
            <person name="Hug L.A."/>
            <person name="Sharon I."/>
            <person name="Castelle C.J."/>
            <person name="Probst A.J."/>
            <person name="Thomas B.C."/>
            <person name="Singh A."/>
            <person name="Wilkins M.J."/>
            <person name="Karaoz U."/>
            <person name="Brodie E.L."/>
            <person name="Williams K.H."/>
            <person name="Hubbard S.S."/>
            <person name="Banfield J.F."/>
        </authorList>
    </citation>
    <scope>NUCLEOTIDE SEQUENCE [LARGE SCALE GENOMIC DNA]</scope>
</reference>
<dbReference type="InterPro" id="IPR003004">
    <property type="entry name" value="GspF/PilC"/>
</dbReference>
<dbReference type="Proteomes" id="UP000177942">
    <property type="component" value="Unassembled WGS sequence"/>
</dbReference>
<keyword evidence="5" id="KW-0997">Cell inner membrane</keyword>
<keyword evidence="3 9" id="KW-0813">Transport</keyword>
<dbReference type="Pfam" id="PF00482">
    <property type="entry name" value="T2SSF"/>
    <property type="match status" value="2"/>
</dbReference>
<evidence type="ECO:0000256" key="10">
    <source>
        <dbReference type="SAM" id="Phobius"/>
    </source>
</evidence>
<comment type="subcellular location">
    <subcellularLocation>
        <location evidence="1">Cell inner membrane</location>
        <topology evidence="1">Multi-pass membrane protein</topology>
    </subcellularLocation>
    <subcellularLocation>
        <location evidence="9">Cell membrane</location>
        <topology evidence="9">Multi-pass membrane protein</topology>
    </subcellularLocation>
</comment>
<keyword evidence="8 10" id="KW-0472">Membrane</keyword>
<feature type="transmembrane region" description="Helical" evidence="10">
    <location>
        <begin position="162"/>
        <end position="192"/>
    </location>
</feature>
<dbReference type="EMBL" id="MHJJ01000008">
    <property type="protein sequence ID" value="OGY65517.1"/>
    <property type="molecule type" value="Genomic_DNA"/>
</dbReference>
<proteinExistence type="inferred from homology"/>
<gene>
    <name evidence="12" type="ORF">A3A16_01470</name>
</gene>
<evidence type="ECO:0000256" key="5">
    <source>
        <dbReference type="ARBA" id="ARBA00022519"/>
    </source>
</evidence>
<evidence type="ECO:0000256" key="9">
    <source>
        <dbReference type="RuleBase" id="RU003923"/>
    </source>
</evidence>
<keyword evidence="6 9" id="KW-0812">Transmembrane</keyword>
<evidence type="ECO:0000256" key="6">
    <source>
        <dbReference type="ARBA" id="ARBA00022692"/>
    </source>
</evidence>
<evidence type="ECO:0000256" key="8">
    <source>
        <dbReference type="ARBA" id="ARBA00023136"/>
    </source>
</evidence>
<feature type="domain" description="Type II secretion system protein GspF" evidence="11">
    <location>
        <begin position="223"/>
        <end position="346"/>
    </location>
</feature>
<feature type="domain" description="Type II secretion system protein GspF" evidence="11">
    <location>
        <begin position="20"/>
        <end position="143"/>
    </location>
</feature>
<evidence type="ECO:0000256" key="4">
    <source>
        <dbReference type="ARBA" id="ARBA00022475"/>
    </source>
</evidence>
<dbReference type="FunFam" id="1.20.81.30:FF:000001">
    <property type="entry name" value="Type II secretion system protein F"/>
    <property type="match status" value="2"/>
</dbReference>
<dbReference type="Gene3D" id="1.20.81.30">
    <property type="entry name" value="Type II secretion system (T2SS), domain F"/>
    <property type="match status" value="2"/>
</dbReference>
<dbReference type="STRING" id="1798407.A3A16_01470"/>